<dbReference type="SUPFAM" id="SSF52402">
    <property type="entry name" value="Adenine nucleotide alpha hydrolases-like"/>
    <property type="match status" value="1"/>
</dbReference>
<accession>A0ABT0B571</accession>
<dbReference type="InterPro" id="IPR002500">
    <property type="entry name" value="PAPS_reduct_dom"/>
</dbReference>
<keyword evidence="3" id="KW-1185">Reference proteome</keyword>
<reference evidence="2" key="1">
    <citation type="submission" date="2022-03" db="EMBL/GenBank/DDBJ databases">
        <title>Identification of a novel bacterium isolated from mangrove sediments.</title>
        <authorList>
            <person name="Pan X."/>
        </authorList>
    </citation>
    <scope>NUCLEOTIDE SEQUENCE</scope>
    <source>
        <strain evidence="2">B2580</strain>
    </source>
</reference>
<dbReference type="Pfam" id="PF01507">
    <property type="entry name" value="PAPS_reduct"/>
    <property type="match status" value="1"/>
</dbReference>
<organism evidence="2 3">
    <name type="scientific">Novosphingobium album</name>
    <name type="common">ex Hu et al. 2023</name>
    <dbReference type="NCBI Taxonomy" id="2930093"/>
    <lineage>
        <taxon>Bacteria</taxon>
        <taxon>Pseudomonadati</taxon>
        <taxon>Pseudomonadota</taxon>
        <taxon>Alphaproteobacteria</taxon>
        <taxon>Sphingomonadales</taxon>
        <taxon>Sphingomonadaceae</taxon>
        <taxon>Novosphingobium</taxon>
    </lineage>
</organism>
<evidence type="ECO:0000259" key="1">
    <source>
        <dbReference type="Pfam" id="PF01507"/>
    </source>
</evidence>
<protein>
    <submittedName>
        <fullName evidence="2">Phosphoadenosine phosphosulfate reductase family protein</fullName>
    </submittedName>
</protein>
<dbReference type="InterPro" id="IPR014729">
    <property type="entry name" value="Rossmann-like_a/b/a_fold"/>
</dbReference>
<name>A0ABT0B571_9SPHN</name>
<dbReference type="EMBL" id="JALHLE010000028">
    <property type="protein sequence ID" value="MCJ2180176.1"/>
    <property type="molecule type" value="Genomic_DNA"/>
</dbReference>
<evidence type="ECO:0000313" key="3">
    <source>
        <dbReference type="Proteomes" id="UP001162880"/>
    </source>
</evidence>
<dbReference type="Proteomes" id="UP001162880">
    <property type="component" value="Unassembled WGS sequence"/>
</dbReference>
<dbReference type="RefSeq" id="WP_243995555.1">
    <property type="nucleotide sequence ID" value="NZ_JALHLE010000028.1"/>
</dbReference>
<proteinExistence type="predicted"/>
<dbReference type="Gene3D" id="3.40.50.620">
    <property type="entry name" value="HUPs"/>
    <property type="match status" value="1"/>
</dbReference>
<sequence>MRPAILQPAGTLPAGLPPLTLPSEILTAIRSGAWVVFNVSGGKDSSAAMFTVNIVLDQLGHPRERRIIIHADLGRAEWESTPGMVEELAALAGLPLTVVHRGAGDLFDRWAQRFANGKRRYEALETYNLIGPWSSASLRFCTSEAKAHVIGPHLARTLRGQTIINVLGIRRDESTARAHAPDWKRDTRYAANGNAHGTRMMLWHPIADWTAGAVFAAHDCLGIPLHEAYTCYASTRLSCRFCVLQSLADSRASASAPANRDAFVHLCGIEAESTFSFQPSRWLADTAPGLLPADLRTRIAEAKIDAQHRREAEAAMPGGLRYVKGWPPRLPTMAEADLIAKARAPILARHQLANHFPTARAVRARFADLLALRRAA</sequence>
<gene>
    <name evidence="2" type="ORF">MTR64_16515</name>
</gene>
<feature type="domain" description="Phosphoadenosine phosphosulphate reductase" evidence="1">
    <location>
        <begin position="35"/>
        <end position="229"/>
    </location>
</feature>
<evidence type="ECO:0000313" key="2">
    <source>
        <dbReference type="EMBL" id="MCJ2180176.1"/>
    </source>
</evidence>
<comment type="caution">
    <text evidence="2">The sequence shown here is derived from an EMBL/GenBank/DDBJ whole genome shotgun (WGS) entry which is preliminary data.</text>
</comment>